<dbReference type="EMBL" id="BA000045">
    <property type="protein sequence ID" value="BAC90906.1"/>
    <property type="molecule type" value="Genomic_DNA"/>
</dbReference>
<dbReference type="EnsemblBacteria" id="BAC90906">
    <property type="protein sequence ID" value="BAC90906"/>
    <property type="gene ID" value="BAC90906"/>
</dbReference>
<dbReference type="InParanoid" id="Q7NCL3"/>
<name>Q7NCL3_GLOVI</name>
<dbReference type="PhylomeDB" id="Q7NCL3"/>
<proteinExistence type="predicted"/>
<accession>Q7NCL3</accession>
<dbReference type="KEGG" id="gvi:glr2965"/>
<dbReference type="RefSeq" id="WP_011142959.1">
    <property type="nucleotide sequence ID" value="NC_005125.1"/>
</dbReference>
<dbReference type="STRING" id="251221.gene:10760469"/>
<organism evidence="1 2">
    <name type="scientific">Gloeobacter violaceus (strain ATCC 29082 / PCC 7421)</name>
    <dbReference type="NCBI Taxonomy" id="251221"/>
    <lineage>
        <taxon>Bacteria</taxon>
        <taxon>Bacillati</taxon>
        <taxon>Cyanobacteriota</taxon>
        <taxon>Cyanophyceae</taxon>
        <taxon>Gloeobacterales</taxon>
        <taxon>Gloeobacteraceae</taxon>
        <taxon>Gloeobacter</taxon>
    </lineage>
</organism>
<protein>
    <submittedName>
        <fullName evidence="1">Glr2965 protein</fullName>
    </submittedName>
</protein>
<dbReference type="PATRIC" id="fig|251221.4.peg.2994"/>
<dbReference type="OrthoDB" id="505455at2"/>
<dbReference type="eggNOG" id="COG0206">
    <property type="taxonomic scope" value="Bacteria"/>
</dbReference>
<reference evidence="1 2" key="1">
    <citation type="journal article" date="2003" name="DNA Res.">
        <title>Complete genome structure of Gloeobacter violaceus PCC 7421, a cyanobacterium that lacks thylakoids.</title>
        <authorList>
            <person name="Nakamura Y."/>
            <person name="Kaneko T."/>
            <person name="Sato S."/>
            <person name="Mimuro M."/>
            <person name="Miyashita H."/>
            <person name="Tsuchiya T."/>
            <person name="Sasamoto S."/>
            <person name="Watanabe A."/>
            <person name="Kawashima K."/>
            <person name="Kishida Y."/>
            <person name="Kiyokawa C."/>
            <person name="Kohara M."/>
            <person name="Matsumoto M."/>
            <person name="Matsuno A."/>
            <person name="Nakazaki N."/>
            <person name="Shimpo S."/>
            <person name="Takeuchi C."/>
            <person name="Yamada M."/>
            <person name="Tabata S."/>
        </authorList>
    </citation>
    <scope>NUCLEOTIDE SEQUENCE [LARGE SCALE GENOMIC DNA]</scope>
    <source>
        <strain evidence="2">ATCC 29082 / PCC 7421</strain>
    </source>
</reference>
<gene>
    <name evidence="1" type="ordered locus">glr2965</name>
</gene>
<evidence type="ECO:0000313" key="1">
    <source>
        <dbReference type="EMBL" id="BAC90906.1"/>
    </source>
</evidence>
<keyword evidence="2" id="KW-1185">Reference proteome</keyword>
<reference evidence="1 2" key="2">
    <citation type="journal article" date="2003" name="DNA Res.">
        <title>Complete genome structure of Gloeobacter violaceus PCC 7421, a cyanobacterium that lacks thylakoids (supplement).</title>
        <authorList>
            <person name="Nakamura Y."/>
            <person name="Kaneko T."/>
            <person name="Sato S."/>
            <person name="Mimuro M."/>
            <person name="Miyashita H."/>
            <person name="Tsuchiya T."/>
            <person name="Sasamoto S."/>
            <person name="Watanabe A."/>
            <person name="Kawashima K."/>
            <person name="Kishida Y."/>
            <person name="Kiyokawa C."/>
            <person name="Kohara M."/>
            <person name="Matsumoto M."/>
            <person name="Matsuno A."/>
            <person name="Nakazaki N."/>
            <person name="Shimpo S."/>
            <person name="Takeuchi C."/>
            <person name="Yamada M."/>
            <person name="Tabata S."/>
        </authorList>
    </citation>
    <scope>NUCLEOTIDE SEQUENCE [LARGE SCALE GENOMIC DNA]</scope>
    <source>
        <strain evidence="2">ATCC 29082 / PCC 7421</strain>
    </source>
</reference>
<dbReference type="HOGENOM" id="CLU_039825_0_0_3"/>
<dbReference type="Proteomes" id="UP000000557">
    <property type="component" value="Chromosome"/>
</dbReference>
<evidence type="ECO:0000313" key="2">
    <source>
        <dbReference type="Proteomes" id="UP000000557"/>
    </source>
</evidence>
<dbReference type="AlphaFoldDB" id="Q7NCL3"/>
<sequence>MSYYIIGIGGTGAKCVEALVHLTAAVALDQPIHVLLVDPDKANGSVGQTQQTIGKYVEASRLLRGSDAGSPFLQTQWVPAEPLVWSPFANTQQPVLRDLFQYEFLSQQHPVAAGLMEVLYSEQEMNASLDKGFLGRPSIGAAVFADSVDLLGSSPWQRFFGEQIRNDNDARIFLVGSVFGGTGAAGLPTLARLLADALQDRRQQFRLGGALLLPYFSFPPGKDPAQLQAKAGEFLLRSQAALGYYQDRLKEADRSIFDSVYLLGNDSQPSVGFHSLGSTEQRNPPHFLEIYAAAAALHFFKDAAQRQTRTYMTARLNTKVIGWDSLPEGAALREPLANLLRFALAYSSKFFYGQLQNQFLNERGGPLKWTKWYKAFFPKGQSQQSEEDSQCIFSYRERLMNWLQTIQQPQEGIKVHLLSTDHFKVLDTDGPNRTPDDVSKVLDRYKPQSGSTESGLRQFVHALYNECRQRP</sequence>